<dbReference type="InterPro" id="IPR010982">
    <property type="entry name" value="Lambda_DNA-bd_dom_sf"/>
</dbReference>
<sequence length="68" mass="7385">MINGNTLVALRETLGYTRAHVARTAGISPQHYGQIERGQRGRRPSRRVLYGISTALGVKPAAIIRDAA</sequence>
<dbReference type="PROSITE" id="PS50943">
    <property type="entry name" value="HTH_CROC1"/>
    <property type="match status" value="1"/>
</dbReference>
<accession>A0ABU7KG83</accession>
<organism evidence="2 3">
    <name type="scientific">Nocardiopsis codii</name>
    <dbReference type="NCBI Taxonomy" id="3065942"/>
    <lineage>
        <taxon>Bacteria</taxon>
        <taxon>Bacillati</taxon>
        <taxon>Actinomycetota</taxon>
        <taxon>Actinomycetes</taxon>
        <taxon>Streptosporangiales</taxon>
        <taxon>Nocardiopsidaceae</taxon>
        <taxon>Nocardiopsis</taxon>
    </lineage>
</organism>
<proteinExistence type="predicted"/>
<dbReference type="SUPFAM" id="SSF47413">
    <property type="entry name" value="lambda repressor-like DNA-binding domains"/>
    <property type="match status" value="1"/>
</dbReference>
<dbReference type="CDD" id="cd00093">
    <property type="entry name" value="HTH_XRE"/>
    <property type="match status" value="1"/>
</dbReference>
<keyword evidence="3" id="KW-1185">Reference proteome</keyword>
<reference evidence="2 3" key="1">
    <citation type="submission" date="2023-08" db="EMBL/GenBank/DDBJ databases">
        <authorList>
            <person name="Girao M."/>
            <person name="Carvalho M.F."/>
        </authorList>
    </citation>
    <scope>NUCLEOTIDE SEQUENCE [LARGE SCALE GENOMIC DNA]</scope>
    <source>
        <strain evidence="2 3">CT-R113</strain>
    </source>
</reference>
<feature type="domain" description="HTH cro/C1-type" evidence="1">
    <location>
        <begin position="7"/>
        <end position="63"/>
    </location>
</feature>
<comment type="caution">
    <text evidence="2">The sequence shown here is derived from an EMBL/GenBank/DDBJ whole genome shotgun (WGS) entry which is preliminary data.</text>
</comment>
<dbReference type="SMART" id="SM00530">
    <property type="entry name" value="HTH_XRE"/>
    <property type="match status" value="1"/>
</dbReference>
<dbReference type="RefSeq" id="WP_330095012.1">
    <property type="nucleotide sequence ID" value="NZ_JAUZMY010000045.1"/>
</dbReference>
<dbReference type="Proteomes" id="UP001356095">
    <property type="component" value="Unassembled WGS sequence"/>
</dbReference>
<name>A0ABU7KG83_9ACTN</name>
<dbReference type="Pfam" id="PF01381">
    <property type="entry name" value="HTH_3"/>
    <property type="match status" value="1"/>
</dbReference>
<dbReference type="InterPro" id="IPR001387">
    <property type="entry name" value="Cro/C1-type_HTH"/>
</dbReference>
<dbReference type="EMBL" id="JAUZMY010000045">
    <property type="protein sequence ID" value="MEE2041251.1"/>
    <property type="molecule type" value="Genomic_DNA"/>
</dbReference>
<dbReference type="Gene3D" id="1.10.260.40">
    <property type="entry name" value="lambda repressor-like DNA-binding domains"/>
    <property type="match status" value="1"/>
</dbReference>
<evidence type="ECO:0000313" key="3">
    <source>
        <dbReference type="Proteomes" id="UP001356095"/>
    </source>
</evidence>
<evidence type="ECO:0000313" key="2">
    <source>
        <dbReference type="EMBL" id="MEE2041251.1"/>
    </source>
</evidence>
<protein>
    <submittedName>
        <fullName evidence="2">Helix-turn-helix transcriptional regulator</fullName>
    </submittedName>
</protein>
<gene>
    <name evidence="2" type="ORF">Q8791_28905</name>
</gene>
<evidence type="ECO:0000259" key="1">
    <source>
        <dbReference type="PROSITE" id="PS50943"/>
    </source>
</evidence>